<evidence type="ECO:0000313" key="6">
    <source>
        <dbReference type="EMBL" id="KAK9063306.1"/>
    </source>
</evidence>
<evidence type="ECO:0000256" key="3">
    <source>
        <dbReference type="PROSITE-ProRule" id="PRU00285"/>
    </source>
</evidence>
<feature type="domain" description="SHSP" evidence="5">
    <location>
        <begin position="19"/>
        <end position="117"/>
    </location>
</feature>
<dbReference type="SUPFAM" id="SSF49764">
    <property type="entry name" value="HSP20-like chaperones"/>
    <property type="match status" value="2"/>
</dbReference>
<proteinExistence type="inferred from homology"/>
<dbReference type="PROSITE" id="PS01031">
    <property type="entry name" value="SHSP"/>
    <property type="match status" value="1"/>
</dbReference>
<dbReference type="AlphaFoldDB" id="A0AAP0CWB3"/>
<name>A0AAP0CWB3_9ASTR</name>
<dbReference type="PANTHER" id="PTHR46991:SF11">
    <property type="entry name" value="SMALL HEAT SHOCK PROTEIN HSPF"/>
    <property type="match status" value="1"/>
</dbReference>
<gene>
    <name evidence="6" type="ORF">SSX86_017176</name>
</gene>
<evidence type="ECO:0000313" key="7">
    <source>
        <dbReference type="Proteomes" id="UP001408789"/>
    </source>
</evidence>
<dbReference type="Proteomes" id="UP001408789">
    <property type="component" value="Unassembled WGS sequence"/>
</dbReference>
<comment type="similarity">
    <text evidence="3 4">Belongs to the small heat shock protein (HSP20) family.</text>
</comment>
<keyword evidence="7" id="KW-1185">Reference proteome</keyword>
<reference evidence="6 7" key="1">
    <citation type="submission" date="2024-04" db="EMBL/GenBank/DDBJ databases">
        <title>The reference genome of an endangered Asteraceae, Deinandra increscens subsp. villosa, native to the Central Coast of California.</title>
        <authorList>
            <person name="Guilliams M."/>
            <person name="Hasenstab-Lehman K."/>
            <person name="Meyer R."/>
            <person name="Mcevoy S."/>
        </authorList>
    </citation>
    <scope>NUCLEOTIDE SEQUENCE [LARGE SCALE GENOMIC DNA]</scope>
    <source>
        <tissue evidence="6">Leaf</tissue>
    </source>
</reference>
<keyword evidence="2" id="KW-0346">Stress response</keyword>
<dbReference type="Pfam" id="PF00011">
    <property type="entry name" value="HSP20"/>
    <property type="match status" value="1"/>
</dbReference>
<dbReference type="CDD" id="cd06464">
    <property type="entry name" value="ACD_sHsps-like"/>
    <property type="match status" value="2"/>
</dbReference>
<dbReference type="InterPro" id="IPR002068">
    <property type="entry name" value="A-crystallin/Hsp20_dom"/>
</dbReference>
<dbReference type="InterPro" id="IPR008978">
    <property type="entry name" value="HSP20-like_chaperone"/>
</dbReference>
<organism evidence="6 7">
    <name type="scientific">Deinandra increscens subsp. villosa</name>
    <dbReference type="NCBI Taxonomy" id="3103831"/>
    <lineage>
        <taxon>Eukaryota</taxon>
        <taxon>Viridiplantae</taxon>
        <taxon>Streptophyta</taxon>
        <taxon>Embryophyta</taxon>
        <taxon>Tracheophyta</taxon>
        <taxon>Spermatophyta</taxon>
        <taxon>Magnoliopsida</taxon>
        <taxon>eudicotyledons</taxon>
        <taxon>Gunneridae</taxon>
        <taxon>Pentapetalae</taxon>
        <taxon>asterids</taxon>
        <taxon>campanulids</taxon>
        <taxon>Asterales</taxon>
        <taxon>Asteraceae</taxon>
        <taxon>Asteroideae</taxon>
        <taxon>Heliantheae alliance</taxon>
        <taxon>Madieae</taxon>
        <taxon>Madiinae</taxon>
        <taxon>Deinandra</taxon>
    </lineage>
</organism>
<evidence type="ECO:0000256" key="2">
    <source>
        <dbReference type="ARBA" id="ARBA00023016"/>
    </source>
</evidence>
<accession>A0AAP0CWB3</accession>
<dbReference type="InterPro" id="IPR044656">
    <property type="entry name" value="HSP14.7/HSP23.5/HSP23.6-like"/>
</dbReference>
<evidence type="ECO:0000256" key="4">
    <source>
        <dbReference type="RuleBase" id="RU003616"/>
    </source>
</evidence>
<sequence length="277" mass="31881">MRILPGVHSVLFTRLEEGKHIVVNVPGLEKTESNDGLCVSLNMPGVEKKDVSARIDNTYLLIQGKTHEEMYLAGMKLPYYFNKNNYLKGEMKDGMLKLTLPNVENQEVLMAKSVAYSSGTGIYEYFGHQACVIYSSILFDPLYLGQRYCPASRKAGCRSFTMYKNETSERLYLKASAPGVEKVELTSEGLLCISLNMPGLEIEDVKLFFKYDTFFIEGRRENEHYITGMRIPCGFHRENDMIKREMHDGMYKVTFPRVTEEEKEMEKKKANKEFYIT</sequence>
<keyword evidence="1" id="KW-0809">Transit peptide</keyword>
<comment type="caution">
    <text evidence="6">The sequence shown here is derived from an EMBL/GenBank/DDBJ whole genome shotgun (WGS) entry which is preliminary data.</text>
</comment>
<protein>
    <recommendedName>
        <fullName evidence="5">SHSP domain-containing protein</fullName>
    </recommendedName>
</protein>
<dbReference type="PANTHER" id="PTHR46991">
    <property type="entry name" value="23.5 KDA HEAT SHOCK PROTEIN, MITOCHONDRIAL"/>
    <property type="match status" value="1"/>
</dbReference>
<evidence type="ECO:0000259" key="5">
    <source>
        <dbReference type="PROSITE" id="PS01031"/>
    </source>
</evidence>
<dbReference type="Gene3D" id="2.60.40.790">
    <property type="match status" value="1"/>
</dbReference>
<evidence type="ECO:0000256" key="1">
    <source>
        <dbReference type="ARBA" id="ARBA00022946"/>
    </source>
</evidence>
<dbReference type="EMBL" id="JBCNJP010000018">
    <property type="protein sequence ID" value="KAK9063306.1"/>
    <property type="molecule type" value="Genomic_DNA"/>
</dbReference>